<feature type="transmembrane region" description="Helical" evidence="1">
    <location>
        <begin position="34"/>
        <end position="52"/>
    </location>
</feature>
<evidence type="ECO:0000313" key="3">
    <source>
        <dbReference type="Proteomes" id="UP001162131"/>
    </source>
</evidence>
<name>A0AAU9KSU6_9CILI</name>
<feature type="transmembrane region" description="Helical" evidence="1">
    <location>
        <begin position="58"/>
        <end position="76"/>
    </location>
</feature>
<evidence type="ECO:0000313" key="2">
    <source>
        <dbReference type="EMBL" id="CAG9336345.1"/>
    </source>
</evidence>
<sequence length="85" mass="10246">MHYFGFSITWLGNSLAGSYYSWKIYKKLSIKIKVIPFIQGIFRYFIFFWFYHRLATHLAILTWAILIYFYVILFLLKLGNLLCSC</sequence>
<keyword evidence="3" id="KW-1185">Reference proteome</keyword>
<keyword evidence="1" id="KW-0472">Membrane</keyword>
<comment type="caution">
    <text evidence="2">The sequence shown here is derived from an EMBL/GenBank/DDBJ whole genome shotgun (WGS) entry which is preliminary data.</text>
</comment>
<evidence type="ECO:0000256" key="1">
    <source>
        <dbReference type="SAM" id="Phobius"/>
    </source>
</evidence>
<proteinExistence type="predicted"/>
<keyword evidence="1" id="KW-0812">Transmembrane</keyword>
<accession>A0AAU9KSU6</accession>
<keyword evidence="1" id="KW-1133">Transmembrane helix</keyword>
<dbReference type="AlphaFoldDB" id="A0AAU9KSU6"/>
<protein>
    <submittedName>
        <fullName evidence="2">Uncharacterized protein</fullName>
    </submittedName>
</protein>
<organism evidence="2 3">
    <name type="scientific">Blepharisma stoltei</name>
    <dbReference type="NCBI Taxonomy" id="1481888"/>
    <lineage>
        <taxon>Eukaryota</taxon>
        <taxon>Sar</taxon>
        <taxon>Alveolata</taxon>
        <taxon>Ciliophora</taxon>
        <taxon>Postciliodesmatophora</taxon>
        <taxon>Heterotrichea</taxon>
        <taxon>Heterotrichida</taxon>
        <taxon>Blepharismidae</taxon>
        <taxon>Blepharisma</taxon>
    </lineage>
</organism>
<gene>
    <name evidence="2" type="ORF">BSTOLATCC_MIC66222</name>
</gene>
<dbReference type="Proteomes" id="UP001162131">
    <property type="component" value="Unassembled WGS sequence"/>
</dbReference>
<dbReference type="EMBL" id="CAJZBQ010000064">
    <property type="protein sequence ID" value="CAG9336345.1"/>
    <property type="molecule type" value="Genomic_DNA"/>
</dbReference>
<reference evidence="2" key="1">
    <citation type="submission" date="2021-09" db="EMBL/GenBank/DDBJ databases">
        <authorList>
            <consortium name="AG Swart"/>
            <person name="Singh M."/>
            <person name="Singh A."/>
            <person name="Seah K."/>
            <person name="Emmerich C."/>
        </authorList>
    </citation>
    <scope>NUCLEOTIDE SEQUENCE</scope>
    <source>
        <strain evidence="2">ATCC30299</strain>
    </source>
</reference>